<gene>
    <name evidence="3" type="ORF">J4H92_04440</name>
</gene>
<reference evidence="3" key="1">
    <citation type="submission" date="2021-03" db="EMBL/GenBank/DDBJ databases">
        <title>Leucobacter chromiisoli sp. nov., isolated from chromium-containing soil of chemical plant.</title>
        <authorList>
            <person name="Xu Z."/>
        </authorList>
    </citation>
    <scope>NUCLEOTIDE SEQUENCE</scope>
    <source>
        <strain evidence="3">S27</strain>
    </source>
</reference>
<keyword evidence="3" id="KW-0378">Hydrolase</keyword>
<dbReference type="CDD" id="cd00229">
    <property type="entry name" value="SGNH_hydrolase"/>
    <property type="match status" value="1"/>
</dbReference>
<dbReference type="SUPFAM" id="SSF52266">
    <property type="entry name" value="SGNH hydrolase"/>
    <property type="match status" value="1"/>
</dbReference>
<organism evidence="3 4">
    <name type="scientific">Leucobacter weissii</name>
    <dbReference type="NCBI Taxonomy" id="1983706"/>
    <lineage>
        <taxon>Bacteria</taxon>
        <taxon>Bacillati</taxon>
        <taxon>Actinomycetota</taxon>
        <taxon>Actinomycetes</taxon>
        <taxon>Micrococcales</taxon>
        <taxon>Microbacteriaceae</taxon>
        <taxon>Leucobacter</taxon>
    </lineage>
</organism>
<dbReference type="EMBL" id="JAGDYM010000004">
    <property type="protein sequence ID" value="MBO1901197.1"/>
    <property type="molecule type" value="Genomic_DNA"/>
</dbReference>
<accession>A0A939S9R6</accession>
<evidence type="ECO:0000313" key="4">
    <source>
        <dbReference type="Proteomes" id="UP000664382"/>
    </source>
</evidence>
<proteinExistence type="predicted"/>
<feature type="chain" id="PRO_5038027025" evidence="1">
    <location>
        <begin position="30"/>
        <end position="481"/>
    </location>
</feature>
<keyword evidence="1" id="KW-0732">Signal</keyword>
<dbReference type="GO" id="GO:0016787">
    <property type="term" value="F:hydrolase activity"/>
    <property type="evidence" value="ECO:0007669"/>
    <property type="project" value="UniProtKB-KW"/>
</dbReference>
<sequence length="481" mass="52563">MPFRRSVIGGLLLALLLSFLVAPAPSAQAASDRRVSASVVRKTVDPGAAITVKAKVSGFTRTPIVRLQERREGRWVTVKRLTRTSKHHYRTTLTRKTAGVASFRVLAYEWRSGKRKVERRSLIRKVRVRAVTTLTASQSATETTGKRILVEGRVSPALPGARMTLQRKTGARWVDVQSVKPDAGGRFSLRLWPGEGAAVFRVSRAAQDRSTRAVSGWIRARGVEPSVCVQPLAGDAELRQSLRDRLARSSEHPVVIVGAGSSTTSGSGASQEMNRWLNRFAAALSADFDLSGNLPAPVLRQDAFGWSEPRETSGIHVVNVGVGGATSESYLLRGSPETRLSRVAGLAPDIVVHFVGSNDYRKSRDPVADYTPDLRRSIEELDGLLEGGEKPIHVLVHAYRPMRPTGLPFPWAAYRDAMAQVAAEDPERRVSIDLSKWFTDAGATASDPWNLIRGDLVHPTDAGHEALDGLIRRALDLNRDC</sequence>
<dbReference type="Proteomes" id="UP000664382">
    <property type="component" value="Unassembled WGS sequence"/>
</dbReference>
<feature type="domain" description="SGNH hydrolase-type esterase" evidence="2">
    <location>
        <begin position="260"/>
        <end position="466"/>
    </location>
</feature>
<protein>
    <submittedName>
        <fullName evidence="3">SGNH/GDSL hydrolase family protein</fullName>
    </submittedName>
</protein>
<evidence type="ECO:0000313" key="3">
    <source>
        <dbReference type="EMBL" id="MBO1901197.1"/>
    </source>
</evidence>
<comment type="caution">
    <text evidence="3">The sequence shown here is derived from an EMBL/GenBank/DDBJ whole genome shotgun (WGS) entry which is preliminary data.</text>
</comment>
<dbReference type="Pfam" id="PF13472">
    <property type="entry name" value="Lipase_GDSL_2"/>
    <property type="match status" value="1"/>
</dbReference>
<evidence type="ECO:0000259" key="2">
    <source>
        <dbReference type="Pfam" id="PF13472"/>
    </source>
</evidence>
<dbReference type="InterPro" id="IPR036514">
    <property type="entry name" value="SGNH_hydro_sf"/>
</dbReference>
<evidence type="ECO:0000256" key="1">
    <source>
        <dbReference type="SAM" id="SignalP"/>
    </source>
</evidence>
<dbReference type="Gene3D" id="3.40.50.1110">
    <property type="entry name" value="SGNH hydrolase"/>
    <property type="match status" value="1"/>
</dbReference>
<dbReference type="RefSeq" id="WP_208096469.1">
    <property type="nucleotide sequence ID" value="NZ_JAGDYM010000004.1"/>
</dbReference>
<keyword evidence="4" id="KW-1185">Reference proteome</keyword>
<dbReference type="InterPro" id="IPR013830">
    <property type="entry name" value="SGNH_hydro"/>
</dbReference>
<dbReference type="AlphaFoldDB" id="A0A939S9R6"/>
<feature type="signal peptide" evidence="1">
    <location>
        <begin position="1"/>
        <end position="29"/>
    </location>
</feature>
<name>A0A939S9R6_9MICO</name>